<evidence type="ECO:0000313" key="11">
    <source>
        <dbReference type="EMBL" id="WMS86439.1"/>
    </source>
</evidence>
<keyword evidence="8 9" id="KW-0472">Membrane</keyword>
<feature type="region of interest" description="Disordered" evidence="10">
    <location>
        <begin position="37"/>
        <end position="74"/>
    </location>
</feature>
<organism evidence="11 12">
    <name type="scientific">Pleionea litopenaei</name>
    <dbReference type="NCBI Taxonomy" id="3070815"/>
    <lineage>
        <taxon>Bacteria</taxon>
        <taxon>Pseudomonadati</taxon>
        <taxon>Pseudomonadota</taxon>
        <taxon>Gammaproteobacteria</taxon>
        <taxon>Oceanospirillales</taxon>
        <taxon>Pleioneaceae</taxon>
        <taxon>Pleionea</taxon>
    </lineage>
</organism>
<dbReference type="Gene3D" id="1.20.5.3310">
    <property type="match status" value="1"/>
</dbReference>
<dbReference type="NCBIfam" id="NF002813">
    <property type="entry name" value="PRK02958.1"/>
    <property type="match status" value="1"/>
</dbReference>
<keyword evidence="4 9" id="KW-0812">Transmembrane</keyword>
<keyword evidence="3 9" id="KW-1003">Cell membrane</keyword>
<keyword evidence="7 9" id="KW-0811">Translocation</keyword>
<dbReference type="GO" id="GO:0033281">
    <property type="term" value="C:TAT protein transport complex"/>
    <property type="evidence" value="ECO:0007669"/>
    <property type="project" value="UniProtKB-UniRule"/>
</dbReference>
<evidence type="ECO:0000256" key="2">
    <source>
        <dbReference type="ARBA" id="ARBA00022448"/>
    </source>
</evidence>
<dbReference type="Proteomes" id="UP001239782">
    <property type="component" value="Chromosome"/>
</dbReference>
<dbReference type="NCBIfam" id="TIGR01411">
    <property type="entry name" value="tatAE"/>
    <property type="match status" value="1"/>
</dbReference>
<evidence type="ECO:0000256" key="5">
    <source>
        <dbReference type="ARBA" id="ARBA00022927"/>
    </source>
</evidence>
<name>A0AA51X626_9GAMM</name>
<dbReference type="GO" id="GO:0043953">
    <property type="term" value="P:protein transport by the Tat complex"/>
    <property type="evidence" value="ECO:0007669"/>
    <property type="project" value="UniProtKB-UniRule"/>
</dbReference>
<dbReference type="HAMAP" id="MF_00236">
    <property type="entry name" value="TatA_E"/>
    <property type="match status" value="1"/>
</dbReference>
<dbReference type="Pfam" id="PF02416">
    <property type="entry name" value="TatA_B_E"/>
    <property type="match status" value="1"/>
</dbReference>
<gene>
    <name evidence="9 11" type="primary">tatA</name>
    <name evidence="11" type="ORF">Q9312_14550</name>
</gene>
<keyword evidence="2 9" id="KW-0813">Transport</keyword>
<evidence type="ECO:0000256" key="1">
    <source>
        <dbReference type="ARBA" id="ARBA00004162"/>
    </source>
</evidence>
<dbReference type="PANTHER" id="PTHR42982">
    <property type="entry name" value="SEC-INDEPENDENT PROTEIN TRANSLOCASE PROTEIN TATA"/>
    <property type="match status" value="1"/>
</dbReference>
<feature type="compositionally biased region" description="Basic and acidic residues" evidence="10">
    <location>
        <begin position="64"/>
        <end position="74"/>
    </location>
</feature>
<evidence type="ECO:0000256" key="6">
    <source>
        <dbReference type="ARBA" id="ARBA00022989"/>
    </source>
</evidence>
<dbReference type="KEGG" id="plei:Q9312_14550"/>
<evidence type="ECO:0000256" key="10">
    <source>
        <dbReference type="SAM" id="MobiDB-lite"/>
    </source>
</evidence>
<evidence type="ECO:0000256" key="8">
    <source>
        <dbReference type="ARBA" id="ARBA00023136"/>
    </source>
</evidence>
<dbReference type="InterPro" id="IPR003369">
    <property type="entry name" value="TatA/B/E"/>
</dbReference>
<evidence type="ECO:0000256" key="3">
    <source>
        <dbReference type="ARBA" id="ARBA00022475"/>
    </source>
</evidence>
<keyword evidence="12" id="KW-1185">Reference proteome</keyword>
<evidence type="ECO:0000256" key="7">
    <source>
        <dbReference type="ARBA" id="ARBA00023010"/>
    </source>
</evidence>
<dbReference type="EMBL" id="CP133548">
    <property type="protein sequence ID" value="WMS86439.1"/>
    <property type="molecule type" value="Genomic_DNA"/>
</dbReference>
<dbReference type="PANTHER" id="PTHR42982:SF1">
    <property type="entry name" value="SEC-INDEPENDENT PROTEIN TRANSLOCASE PROTEIN TATA"/>
    <property type="match status" value="1"/>
</dbReference>
<comment type="subcellular location">
    <subcellularLocation>
        <location evidence="1 9">Cell membrane</location>
        <topology evidence="1 9">Single-pass membrane protein</topology>
    </subcellularLocation>
</comment>
<evidence type="ECO:0000256" key="4">
    <source>
        <dbReference type="ARBA" id="ARBA00022692"/>
    </source>
</evidence>
<comment type="similarity">
    <text evidence="9">Belongs to the TatA/E family.</text>
</comment>
<protein>
    <recommendedName>
        <fullName evidence="9">Sec-independent protein translocase protein TatA</fullName>
    </recommendedName>
</protein>
<dbReference type="InterPro" id="IPR006312">
    <property type="entry name" value="TatA/E"/>
</dbReference>
<accession>A0AA51X626</accession>
<reference evidence="11 12" key="1">
    <citation type="submission" date="2023-08" db="EMBL/GenBank/DDBJ databases">
        <title>Pleionea litopenaei sp. nov., isolated from stomach of juvenile Litopenaeus vannamei.</title>
        <authorList>
            <person name="Rho A.M."/>
            <person name="Hwang C.Y."/>
        </authorList>
    </citation>
    <scope>NUCLEOTIDE SEQUENCE [LARGE SCALE GENOMIC DNA]</scope>
    <source>
        <strain evidence="11 12">HL-JVS1</strain>
    </source>
</reference>
<evidence type="ECO:0000256" key="9">
    <source>
        <dbReference type="HAMAP-Rule" id="MF_00236"/>
    </source>
</evidence>
<sequence length="74" mass="8393">MISMWQILIILLIVILLFGTKKLRNVGGDLGAAVKGFKKGMNDEEQNDAQKNLPKEEDVIEGEVTEKQKDQEHR</sequence>
<keyword evidence="5 9" id="KW-0653">Protein transport</keyword>
<dbReference type="RefSeq" id="WP_309201584.1">
    <property type="nucleotide sequence ID" value="NZ_CP133548.1"/>
</dbReference>
<keyword evidence="6 9" id="KW-1133">Transmembrane helix</keyword>
<evidence type="ECO:0000313" key="12">
    <source>
        <dbReference type="Proteomes" id="UP001239782"/>
    </source>
</evidence>
<comment type="subunit">
    <text evidence="9">The Tat system comprises two distinct complexes: a TatABC complex, containing multiple copies of TatA, TatB and TatC subunits, and a separate TatA complex, containing only TatA subunits. Substrates initially bind to the TatABC complex, which probably triggers association of the separate TatA complex to form the active translocon.</text>
</comment>
<proteinExistence type="inferred from homology"/>
<dbReference type="GO" id="GO:0008320">
    <property type="term" value="F:protein transmembrane transporter activity"/>
    <property type="evidence" value="ECO:0007669"/>
    <property type="project" value="UniProtKB-UniRule"/>
</dbReference>
<comment type="function">
    <text evidence="9">Part of the twin-arginine translocation (Tat) system that transports large folded proteins containing a characteristic twin-arginine motif in their signal peptide across membranes. TatA could form the protein-conducting channel of the Tat system.</text>
</comment>
<dbReference type="AlphaFoldDB" id="A0AA51X626"/>